<dbReference type="Proteomes" id="UP000053477">
    <property type="component" value="Unassembled WGS sequence"/>
</dbReference>
<keyword evidence="2" id="KW-0472">Membrane</keyword>
<feature type="transmembrane region" description="Helical" evidence="2">
    <location>
        <begin position="42"/>
        <end position="66"/>
    </location>
</feature>
<accession>A0A0H2RQL6</accession>
<keyword evidence="4" id="KW-1185">Reference proteome</keyword>
<evidence type="ECO:0000256" key="1">
    <source>
        <dbReference type="SAM" id="MobiDB-lite"/>
    </source>
</evidence>
<proteinExistence type="predicted"/>
<feature type="region of interest" description="Disordered" evidence="1">
    <location>
        <begin position="86"/>
        <end position="135"/>
    </location>
</feature>
<name>A0A0H2RQL6_9AGAM</name>
<dbReference type="InParanoid" id="A0A0H2RQL6"/>
<sequence length="135" mass="14980">MKTRIGAHKIASTSMLSLTFSRSVVASVIHSREDSEKNEKSSFTWVIIFVVAAVSLVILVCGCQWFEYRNRAVWIRKANEAPRVDQEDLPAYAPVAQPLNDPPAYQTEPNAGAEPNASADQIPLVERPQNAITRE</sequence>
<evidence type="ECO:0000313" key="3">
    <source>
        <dbReference type="EMBL" id="KLO14265.1"/>
    </source>
</evidence>
<dbReference type="EMBL" id="KQ085946">
    <property type="protein sequence ID" value="KLO14265.1"/>
    <property type="molecule type" value="Genomic_DNA"/>
</dbReference>
<protein>
    <submittedName>
        <fullName evidence="3">Uncharacterized protein</fullName>
    </submittedName>
</protein>
<evidence type="ECO:0000313" key="4">
    <source>
        <dbReference type="Proteomes" id="UP000053477"/>
    </source>
</evidence>
<evidence type="ECO:0000256" key="2">
    <source>
        <dbReference type="SAM" id="Phobius"/>
    </source>
</evidence>
<keyword evidence="2" id="KW-0812">Transmembrane</keyword>
<organism evidence="3 4">
    <name type="scientific">Schizopora paradoxa</name>
    <dbReference type="NCBI Taxonomy" id="27342"/>
    <lineage>
        <taxon>Eukaryota</taxon>
        <taxon>Fungi</taxon>
        <taxon>Dikarya</taxon>
        <taxon>Basidiomycota</taxon>
        <taxon>Agaricomycotina</taxon>
        <taxon>Agaricomycetes</taxon>
        <taxon>Hymenochaetales</taxon>
        <taxon>Schizoporaceae</taxon>
        <taxon>Schizopora</taxon>
    </lineage>
</organism>
<keyword evidence="2" id="KW-1133">Transmembrane helix</keyword>
<gene>
    <name evidence="3" type="ORF">SCHPADRAFT_996725</name>
</gene>
<dbReference type="AlphaFoldDB" id="A0A0H2RQL6"/>
<reference evidence="3 4" key="1">
    <citation type="submission" date="2015-04" db="EMBL/GenBank/DDBJ databases">
        <title>Complete genome sequence of Schizopora paradoxa KUC8140, a cosmopolitan wood degrader in East Asia.</title>
        <authorList>
            <consortium name="DOE Joint Genome Institute"/>
            <person name="Min B."/>
            <person name="Park H."/>
            <person name="Jang Y."/>
            <person name="Kim J.-J."/>
            <person name="Kim K.H."/>
            <person name="Pangilinan J."/>
            <person name="Lipzen A."/>
            <person name="Riley R."/>
            <person name="Grigoriev I.V."/>
            <person name="Spatafora J.W."/>
            <person name="Choi I.-G."/>
        </authorList>
    </citation>
    <scope>NUCLEOTIDE SEQUENCE [LARGE SCALE GENOMIC DNA]</scope>
    <source>
        <strain evidence="3 4">KUC8140</strain>
    </source>
</reference>